<name>A0A9P0D326_9CUCU</name>
<proteinExistence type="inferred from homology"/>
<evidence type="ECO:0000313" key="6">
    <source>
        <dbReference type="Proteomes" id="UP001153636"/>
    </source>
</evidence>
<dbReference type="GO" id="GO:0019216">
    <property type="term" value="P:regulation of lipid metabolic process"/>
    <property type="evidence" value="ECO:0007669"/>
    <property type="project" value="TreeGrafter"/>
</dbReference>
<reference evidence="5" key="1">
    <citation type="submission" date="2022-01" db="EMBL/GenBank/DDBJ databases">
        <authorList>
            <person name="King R."/>
        </authorList>
    </citation>
    <scope>NUCLEOTIDE SEQUENCE</scope>
</reference>
<feature type="region of interest" description="Disordered" evidence="4">
    <location>
        <begin position="159"/>
        <end position="183"/>
    </location>
</feature>
<evidence type="ECO:0000313" key="5">
    <source>
        <dbReference type="EMBL" id="CAH1111300.1"/>
    </source>
</evidence>
<dbReference type="EMBL" id="OV651817">
    <property type="protein sequence ID" value="CAH1111300.1"/>
    <property type="molecule type" value="Genomic_DNA"/>
</dbReference>
<dbReference type="GO" id="GO:0005739">
    <property type="term" value="C:mitochondrion"/>
    <property type="evidence" value="ECO:0007669"/>
    <property type="project" value="TreeGrafter"/>
</dbReference>
<dbReference type="OrthoDB" id="2129069at2759"/>
<gene>
    <name evidence="5" type="ORF">PSYICH_LOCUS10877</name>
</gene>
<dbReference type="AlphaFoldDB" id="A0A9P0D326"/>
<dbReference type="PANTHER" id="PTHR12499:SF0">
    <property type="entry name" value="OPTIC ATROPHY 3 PROTEIN"/>
    <property type="match status" value="1"/>
</dbReference>
<dbReference type="Proteomes" id="UP001153636">
    <property type="component" value="Chromosome 5"/>
</dbReference>
<organism evidence="5 6">
    <name type="scientific">Psylliodes chrysocephalus</name>
    <dbReference type="NCBI Taxonomy" id="3402493"/>
    <lineage>
        <taxon>Eukaryota</taxon>
        <taxon>Metazoa</taxon>
        <taxon>Ecdysozoa</taxon>
        <taxon>Arthropoda</taxon>
        <taxon>Hexapoda</taxon>
        <taxon>Insecta</taxon>
        <taxon>Pterygota</taxon>
        <taxon>Neoptera</taxon>
        <taxon>Endopterygota</taxon>
        <taxon>Coleoptera</taxon>
        <taxon>Polyphaga</taxon>
        <taxon>Cucujiformia</taxon>
        <taxon>Chrysomeloidea</taxon>
        <taxon>Chrysomelidae</taxon>
        <taxon>Galerucinae</taxon>
        <taxon>Alticini</taxon>
        <taxon>Psylliodes</taxon>
    </lineage>
</organism>
<evidence type="ECO:0008006" key="7">
    <source>
        <dbReference type="Google" id="ProtNLM"/>
    </source>
</evidence>
<protein>
    <recommendedName>
        <fullName evidence="7">OPA3-like protein</fullName>
    </recommendedName>
</protein>
<dbReference type="Pfam" id="PF07047">
    <property type="entry name" value="OPA3"/>
    <property type="match status" value="1"/>
</dbReference>
<comment type="similarity">
    <text evidence="1">Belongs to the OPA3 family.</text>
</comment>
<dbReference type="InterPro" id="IPR010754">
    <property type="entry name" value="OPA3-like"/>
</dbReference>
<evidence type="ECO:0000256" key="1">
    <source>
        <dbReference type="ARBA" id="ARBA00007584"/>
    </source>
</evidence>
<feature type="coiled-coil region" evidence="3">
    <location>
        <begin position="103"/>
        <end position="147"/>
    </location>
</feature>
<evidence type="ECO:0000256" key="2">
    <source>
        <dbReference type="ARBA" id="ARBA00023054"/>
    </source>
</evidence>
<evidence type="ECO:0000256" key="3">
    <source>
        <dbReference type="SAM" id="Coils"/>
    </source>
</evidence>
<evidence type="ECO:0000256" key="4">
    <source>
        <dbReference type="SAM" id="MobiDB-lite"/>
    </source>
</evidence>
<keyword evidence="6" id="KW-1185">Reference proteome</keyword>
<keyword evidence="2 3" id="KW-0175">Coiled coil</keyword>
<sequence length="269" mass="30149">MVVGAFPAAKLGALLLKQISKPIANAVKRQAKSSPVFRKYVCMPPAQFYNWCEIKAKMWILNLGKPVNIPVLNEAMAIELGANLLGEGIIFIIAAGILIAEYNRSANKEAAKEEAKLQEMRDLQTTIRELFIQTEEQSAQLRELTRKLYGLETKLGVSNPVVSPKTTPAPPQSGGSEKRVDPNKDKKYKDIYIIPTPAVTYQSNENVPRNDQTDIIRFSTPKTQYNSTILKAVAEIEDQFWGYPLVDQEENNIIFLSLYHVKSLLRLGD</sequence>
<accession>A0A9P0D326</accession>
<dbReference type="PANTHER" id="PTHR12499">
    <property type="entry name" value="OPTIC ATROPHY 3 PROTEIN OPA3"/>
    <property type="match status" value="1"/>
</dbReference>